<keyword evidence="3 12" id="KW-0235">DNA replication</keyword>
<dbReference type="InterPro" id="IPR015927">
    <property type="entry name" value="Peptidase_S24_S26A/B/C"/>
</dbReference>
<dbReference type="NCBIfam" id="TIGR00498">
    <property type="entry name" value="lexA"/>
    <property type="match status" value="1"/>
</dbReference>
<evidence type="ECO:0000256" key="7">
    <source>
        <dbReference type="ARBA" id="ARBA00023015"/>
    </source>
</evidence>
<evidence type="ECO:0000256" key="14">
    <source>
        <dbReference type="SAM" id="MobiDB-lite"/>
    </source>
</evidence>
<evidence type="ECO:0000313" key="17">
    <source>
        <dbReference type="EMBL" id="GAA2720284.1"/>
    </source>
</evidence>
<dbReference type="HAMAP" id="MF_00015">
    <property type="entry name" value="LexA"/>
    <property type="match status" value="1"/>
</dbReference>
<dbReference type="PRINTS" id="PR00726">
    <property type="entry name" value="LEXASERPTASE"/>
</dbReference>
<dbReference type="PANTHER" id="PTHR33516">
    <property type="entry name" value="LEXA REPRESSOR"/>
    <property type="match status" value="1"/>
</dbReference>
<feature type="active site" description="For autocatalytic cleavage activity" evidence="12">
    <location>
        <position position="161"/>
    </location>
</feature>
<evidence type="ECO:0000313" key="18">
    <source>
        <dbReference type="Proteomes" id="UP001500886"/>
    </source>
</evidence>
<evidence type="ECO:0000256" key="11">
    <source>
        <dbReference type="ARBA" id="ARBA00023236"/>
    </source>
</evidence>
<comment type="catalytic activity">
    <reaction evidence="12">
        <text>Hydrolysis of Ala-|-Gly bond in repressor LexA.</text>
        <dbReference type="EC" id="3.4.21.88"/>
    </reaction>
</comment>
<reference evidence="17 18" key="1">
    <citation type="journal article" date="2019" name="Int. J. Syst. Evol. Microbiol.">
        <title>The Global Catalogue of Microorganisms (GCM) 10K type strain sequencing project: providing services to taxonomists for standard genome sequencing and annotation.</title>
        <authorList>
            <consortium name="The Broad Institute Genomics Platform"/>
            <consortium name="The Broad Institute Genome Sequencing Center for Infectious Disease"/>
            <person name="Wu L."/>
            <person name="Ma J."/>
        </authorList>
    </citation>
    <scope>NUCLEOTIDE SEQUENCE [LARGE SCALE GENOMIC DNA]</scope>
    <source>
        <strain evidence="17 18">JCM 4542</strain>
    </source>
</reference>
<comment type="caution">
    <text evidence="17">The sequence shown here is derived from an EMBL/GenBank/DDBJ whole genome shotgun (WGS) entry which is preliminary data.</text>
</comment>
<evidence type="ECO:0000259" key="16">
    <source>
        <dbReference type="Pfam" id="PF01726"/>
    </source>
</evidence>
<dbReference type="CDD" id="cd06529">
    <property type="entry name" value="S24_LexA-like"/>
    <property type="match status" value="1"/>
</dbReference>
<evidence type="ECO:0000256" key="10">
    <source>
        <dbReference type="ARBA" id="ARBA00023204"/>
    </source>
</evidence>
<keyword evidence="8 12" id="KW-0238">DNA-binding</keyword>
<dbReference type="SUPFAM" id="SSF46785">
    <property type="entry name" value="Winged helix' DNA-binding domain"/>
    <property type="match status" value="1"/>
</dbReference>
<keyword evidence="2 12" id="KW-0678">Repressor</keyword>
<feature type="domain" description="LexA repressor DNA-binding" evidence="16">
    <location>
        <begin position="19"/>
        <end position="82"/>
    </location>
</feature>
<evidence type="ECO:0000256" key="2">
    <source>
        <dbReference type="ARBA" id="ARBA00022491"/>
    </source>
</evidence>
<sequence length="238" mass="25343">MHASTILPGRPPGNGDGSQGLTVRQRAVLACISESVRTRGYPPSMQEIGDAVSLASTSSVAHQLKSLQRMGFLQRDPHRPRAYVLAPRAQALASTHPLPPPHDAYPGEQAEPAAVAQVPLLDRIAAGSPVLTDQDVQEVLPMPRHVVGDGELFALTVVGQSMIDAGIREGDIVTVRRQSAAEPGDIVAVLLDGGEVTVKKLRIADDGVWLMPCNLAYSPLRLENRTILGKVVAVLRSL</sequence>
<feature type="active site" description="For autocatalytic cleavage activity" evidence="12">
    <location>
        <position position="199"/>
    </location>
</feature>
<dbReference type="Pfam" id="PF00717">
    <property type="entry name" value="Peptidase_S24"/>
    <property type="match status" value="1"/>
</dbReference>
<feature type="site" description="Cleavage; by autolysis" evidence="12">
    <location>
        <begin position="126"/>
        <end position="127"/>
    </location>
</feature>
<evidence type="ECO:0000256" key="5">
    <source>
        <dbReference type="ARBA" id="ARBA00022801"/>
    </source>
</evidence>
<dbReference type="InterPro" id="IPR006199">
    <property type="entry name" value="LexA_DNA-bd_dom"/>
</dbReference>
<dbReference type="InterPro" id="IPR050077">
    <property type="entry name" value="LexA_repressor"/>
</dbReference>
<keyword evidence="5 12" id="KW-0378">Hydrolase</keyword>
<dbReference type="InterPro" id="IPR036286">
    <property type="entry name" value="LexA/Signal_pep-like_sf"/>
</dbReference>
<dbReference type="RefSeq" id="WP_344436911.1">
    <property type="nucleotide sequence ID" value="NZ_BAAASL010000015.1"/>
</dbReference>
<dbReference type="PANTHER" id="PTHR33516:SF2">
    <property type="entry name" value="LEXA REPRESSOR-RELATED"/>
    <property type="match status" value="1"/>
</dbReference>
<dbReference type="EMBL" id="BAAASL010000015">
    <property type="protein sequence ID" value="GAA2720284.1"/>
    <property type="molecule type" value="Genomic_DNA"/>
</dbReference>
<dbReference type="EC" id="3.4.21.88" evidence="12"/>
<evidence type="ECO:0000256" key="8">
    <source>
        <dbReference type="ARBA" id="ARBA00023125"/>
    </source>
</evidence>
<name>A0ABN3TXT6_9ACTN</name>
<keyword evidence="11 12" id="KW-0742">SOS response</keyword>
<dbReference type="InterPro" id="IPR006197">
    <property type="entry name" value="Peptidase_S24_LexA"/>
</dbReference>
<feature type="domain" description="Peptidase S24/S26A/S26B/S26C" evidence="15">
    <location>
        <begin position="119"/>
        <end position="232"/>
    </location>
</feature>
<feature type="DNA-binding region" description="H-T-H motif" evidence="12">
    <location>
        <begin position="45"/>
        <end position="65"/>
    </location>
</feature>
<dbReference type="Gene3D" id="1.10.10.10">
    <property type="entry name" value="Winged helix-like DNA-binding domain superfamily/Winged helix DNA-binding domain"/>
    <property type="match status" value="1"/>
</dbReference>
<organism evidence="17 18">
    <name type="scientific">Streptomyces luteosporeus</name>
    <dbReference type="NCBI Taxonomy" id="173856"/>
    <lineage>
        <taxon>Bacteria</taxon>
        <taxon>Bacillati</taxon>
        <taxon>Actinomycetota</taxon>
        <taxon>Actinomycetes</taxon>
        <taxon>Kitasatosporales</taxon>
        <taxon>Streptomycetaceae</taxon>
        <taxon>Streptomyces</taxon>
    </lineage>
</organism>
<comment type="subunit">
    <text evidence="12">Homodimer.</text>
</comment>
<accession>A0ABN3TXT6</accession>
<evidence type="ECO:0000256" key="1">
    <source>
        <dbReference type="ARBA" id="ARBA00007484"/>
    </source>
</evidence>
<evidence type="ECO:0000256" key="3">
    <source>
        <dbReference type="ARBA" id="ARBA00022705"/>
    </source>
</evidence>
<dbReference type="InterPro" id="IPR036390">
    <property type="entry name" value="WH_DNA-bd_sf"/>
</dbReference>
<feature type="region of interest" description="Disordered" evidence="14">
    <location>
        <begin position="1"/>
        <end position="20"/>
    </location>
</feature>
<dbReference type="InterPro" id="IPR039418">
    <property type="entry name" value="LexA-like"/>
</dbReference>
<evidence type="ECO:0000256" key="9">
    <source>
        <dbReference type="ARBA" id="ARBA00023163"/>
    </source>
</evidence>
<comment type="similarity">
    <text evidence="1 12 13">Belongs to the peptidase S24 family.</text>
</comment>
<dbReference type="Proteomes" id="UP001500886">
    <property type="component" value="Unassembled WGS sequence"/>
</dbReference>
<dbReference type="SUPFAM" id="SSF51306">
    <property type="entry name" value="LexA/Signal peptidase"/>
    <property type="match status" value="1"/>
</dbReference>
<keyword evidence="4 12" id="KW-0227">DNA damage</keyword>
<comment type="function">
    <text evidence="12">Represses a number of genes involved in the response to DNA damage (SOS response), including recA and lexA. In the presence of single-stranded DNA, RecA interacts with LexA causing an autocatalytic cleavage which disrupts the DNA-binding part of LexA, leading to derepression of the SOS regulon and eventually DNA repair.</text>
</comment>
<keyword evidence="7 12" id="KW-0805">Transcription regulation</keyword>
<keyword evidence="6 12" id="KW-0068">Autocatalytic cleavage</keyword>
<evidence type="ECO:0000256" key="12">
    <source>
        <dbReference type="HAMAP-Rule" id="MF_00015"/>
    </source>
</evidence>
<protein>
    <recommendedName>
        <fullName evidence="12">LexA repressor</fullName>
        <ecNumber evidence="12">3.4.21.88</ecNumber>
    </recommendedName>
</protein>
<dbReference type="InterPro" id="IPR036388">
    <property type="entry name" value="WH-like_DNA-bd_sf"/>
</dbReference>
<keyword evidence="18" id="KW-1185">Reference proteome</keyword>
<dbReference type="Pfam" id="PF01726">
    <property type="entry name" value="LexA_DNA_bind"/>
    <property type="match status" value="1"/>
</dbReference>
<evidence type="ECO:0000256" key="13">
    <source>
        <dbReference type="RuleBase" id="RU003991"/>
    </source>
</evidence>
<proteinExistence type="inferred from homology"/>
<evidence type="ECO:0000259" key="15">
    <source>
        <dbReference type="Pfam" id="PF00717"/>
    </source>
</evidence>
<dbReference type="InterPro" id="IPR006200">
    <property type="entry name" value="LexA"/>
</dbReference>
<keyword evidence="10 12" id="KW-0234">DNA repair</keyword>
<keyword evidence="9 12" id="KW-0804">Transcription</keyword>
<gene>
    <name evidence="17" type="primary">lexA_2</name>
    <name evidence="12" type="synonym">lexA</name>
    <name evidence="17" type="ORF">GCM10010315_40280</name>
</gene>
<dbReference type="Gene3D" id="2.10.109.10">
    <property type="entry name" value="Umud Fragment, subunit A"/>
    <property type="match status" value="1"/>
</dbReference>
<evidence type="ECO:0000256" key="4">
    <source>
        <dbReference type="ARBA" id="ARBA00022763"/>
    </source>
</evidence>
<evidence type="ECO:0000256" key="6">
    <source>
        <dbReference type="ARBA" id="ARBA00022813"/>
    </source>
</evidence>